<protein>
    <recommendedName>
        <fullName evidence="11">Lipase helper protein</fullName>
    </recommendedName>
    <alternativeName>
        <fullName evidence="12">Lipase modulator</fullName>
    </alternativeName>
</protein>
<evidence type="ECO:0000256" key="2">
    <source>
        <dbReference type="ARBA" id="ARBA00010358"/>
    </source>
</evidence>
<dbReference type="SUPFAM" id="SSF158855">
    <property type="entry name" value="Lipase chaperone-like"/>
    <property type="match status" value="1"/>
</dbReference>
<dbReference type="GO" id="GO:0005886">
    <property type="term" value="C:plasma membrane"/>
    <property type="evidence" value="ECO:0007669"/>
    <property type="project" value="UniProtKB-SubCell"/>
</dbReference>
<reference evidence="13" key="1">
    <citation type="submission" date="2022-03" db="EMBL/GenBank/DDBJ databases">
        <authorList>
            <person name="Woo C.Y."/>
        </authorList>
    </citation>
    <scope>NUCLEOTIDE SEQUENCE</scope>
    <source>
        <strain evidence="13">CYS-02</strain>
    </source>
</reference>
<dbReference type="Pfam" id="PF03280">
    <property type="entry name" value="Lipase_chap"/>
    <property type="match status" value="1"/>
</dbReference>
<name>A0A9X1VSV0_9BURK</name>
<comment type="subcellular location">
    <subcellularLocation>
        <location evidence="1">Cell inner membrane</location>
        <topology evidence="1">Single-pass membrane protein</topology>
        <orientation evidence="1">Periplasmic side</orientation>
    </subcellularLocation>
</comment>
<dbReference type="EMBL" id="JALGBI010000001">
    <property type="protein sequence ID" value="MCJ0763261.1"/>
    <property type="molecule type" value="Genomic_DNA"/>
</dbReference>
<evidence type="ECO:0000256" key="4">
    <source>
        <dbReference type="ARBA" id="ARBA00022519"/>
    </source>
</evidence>
<comment type="similarity">
    <text evidence="2">Belongs to the lipase chaperone family.</text>
</comment>
<evidence type="ECO:0000256" key="9">
    <source>
        <dbReference type="ARBA" id="ARBA00023136"/>
    </source>
</evidence>
<evidence type="ECO:0000256" key="12">
    <source>
        <dbReference type="ARBA" id="ARBA00031542"/>
    </source>
</evidence>
<keyword evidence="14" id="KW-1185">Reference proteome</keyword>
<keyword evidence="9" id="KW-0472">Membrane</keyword>
<keyword evidence="4" id="KW-0997">Cell inner membrane</keyword>
<evidence type="ECO:0000256" key="5">
    <source>
        <dbReference type="ARBA" id="ARBA00022692"/>
    </source>
</evidence>
<gene>
    <name evidence="13" type="ORF">MMF98_08570</name>
</gene>
<evidence type="ECO:0000256" key="8">
    <source>
        <dbReference type="ARBA" id="ARBA00023098"/>
    </source>
</evidence>
<keyword evidence="5" id="KW-0812">Transmembrane</keyword>
<evidence type="ECO:0000256" key="1">
    <source>
        <dbReference type="ARBA" id="ARBA00004383"/>
    </source>
</evidence>
<keyword evidence="7" id="KW-1133">Transmembrane helix</keyword>
<evidence type="ECO:0000256" key="11">
    <source>
        <dbReference type="ARBA" id="ARBA00030948"/>
    </source>
</evidence>
<evidence type="ECO:0000313" key="13">
    <source>
        <dbReference type="EMBL" id="MCJ0763261.1"/>
    </source>
</evidence>
<evidence type="ECO:0000256" key="10">
    <source>
        <dbReference type="ARBA" id="ARBA00023186"/>
    </source>
</evidence>
<organism evidence="13 14">
    <name type="scientific">Variovorax terrae</name>
    <dbReference type="NCBI Taxonomy" id="2923278"/>
    <lineage>
        <taxon>Bacteria</taxon>
        <taxon>Pseudomonadati</taxon>
        <taxon>Pseudomonadota</taxon>
        <taxon>Betaproteobacteria</taxon>
        <taxon>Burkholderiales</taxon>
        <taxon>Comamonadaceae</taxon>
        <taxon>Variovorax</taxon>
    </lineage>
</organism>
<dbReference type="RefSeq" id="WP_243305857.1">
    <property type="nucleotide sequence ID" value="NZ_JALGBI010000001.1"/>
</dbReference>
<dbReference type="InterPro" id="IPR004961">
    <property type="entry name" value="Lipase_chaperone"/>
</dbReference>
<dbReference type="GO" id="GO:0016042">
    <property type="term" value="P:lipid catabolic process"/>
    <property type="evidence" value="ECO:0007669"/>
    <property type="project" value="UniProtKB-KW"/>
</dbReference>
<dbReference type="Proteomes" id="UP001139447">
    <property type="component" value="Unassembled WGS sequence"/>
</dbReference>
<dbReference type="GO" id="GO:0051082">
    <property type="term" value="F:unfolded protein binding"/>
    <property type="evidence" value="ECO:0007669"/>
    <property type="project" value="InterPro"/>
</dbReference>
<evidence type="ECO:0000256" key="3">
    <source>
        <dbReference type="ARBA" id="ARBA00022475"/>
    </source>
</evidence>
<keyword evidence="8" id="KW-0443">Lipid metabolism</keyword>
<evidence type="ECO:0000256" key="7">
    <source>
        <dbReference type="ARBA" id="ARBA00022989"/>
    </source>
</evidence>
<dbReference type="PROSITE" id="PS51257">
    <property type="entry name" value="PROKAR_LIPOPROTEIN"/>
    <property type="match status" value="1"/>
</dbReference>
<keyword evidence="10" id="KW-0143">Chaperone</keyword>
<proteinExistence type="inferred from homology"/>
<comment type="caution">
    <text evidence="13">The sequence shown here is derived from an EMBL/GenBank/DDBJ whole genome shotgun (WGS) entry which is preliminary data.</text>
</comment>
<keyword evidence="3" id="KW-1003">Cell membrane</keyword>
<keyword evidence="6" id="KW-0442">Lipid degradation</keyword>
<dbReference type="AlphaFoldDB" id="A0A9X1VSV0"/>
<dbReference type="GO" id="GO:0006457">
    <property type="term" value="P:protein folding"/>
    <property type="evidence" value="ECO:0007669"/>
    <property type="project" value="InterPro"/>
</dbReference>
<evidence type="ECO:0000256" key="6">
    <source>
        <dbReference type="ARBA" id="ARBA00022963"/>
    </source>
</evidence>
<accession>A0A9X1VSV0</accession>
<evidence type="ECO:0000313" key="14">
    <source>
        <dbReference type="Proteomes" id="UP001139447"/>
    </source>
</evidence>
<sequence length="206" mass="21854">MKTRLVAATLLLGVGACALLYGFFGDREQAPVAAGRAAGAWPVALRAEAAIPFAAGAWPQAAVASSPDARRAAEAERNTIFRTDEAGRLIIDEAVAQRLDTLVAGLSDLRDPAELERAEGIMRAGLPAPQAAEALRLLHQYLSYSQAEAQLLSQPRQAEDVASAQDMFARQMALRRAQFGPALAQALFADQEAQTRASLTALATSR</sequence>